<dbReference type="Gene3D" id="2.40.10.10">
    <property type="entry name" value="Trypsin-like serine proteases"/>
    <property type="match status" value="2"/>
</dbReference>
<evidence type="ECO:0000256" key="2">
    <source>
        <dbReference type="ARBA" id="ARBA00022670"/>
    </source>
</evidence>
<dbReference type="InterPro" id="IPR001940">
    <property type="entry name" value="Peptidase_S1C"/>
</dbReference>
<sequence length="382" mass="40836">MRRMRPLLLALAIAGGFFYFTTWRSNSQGGLHPSNWLSHPAQVEITEAAPGESLDGEEQNNIAVYKKNIPSVVNVTSRSVTFDFFYGLVPQEGQGSGFIIDKDGHILTNYHVIADARQVKVTLHNHKSYSATVVGTDPAHDLAVIQIKAPDLVPAVLGDSRNLQVGQKVYAIGNPFGLAGTMTRGIVSSIRPVREPNGAMIDEAIQTDAAINPGNSGGPLMNWHGEVIGINTMILSNVGQNAGIGFAIPINTAKAVLNDLVTLGRVRRPALGVRTIPIGPDLADELGLPVDYGLLIIQVTPGGSADSAGLRGGNERAYLGNTPITLGGDLIVAIDDQKVEDEQDLAQMMNNHRTGDTVKVTIYRNKKKMDVSVALGEARQQV</sequence>
<protein>
    <submittedName>
        <fullName evidence="5">DegP2 peptidase</fullName>
    </submittedName>
</protein>
<dbReference type="OrthoDB" id="9758917at2"/>
<gene>
    <name evidence="5" type="ORF">SBA1_100110</name>
</gene>
<evidence type="ECO:0000313" key="5">
    <source>
        <dbReference type="EMBL" id="SPF31684.1"/>
    </source>
</evidence>
<evidence type="ECO:0000259" key="4">
    <source>
        <dbReference type="SMART" id="SM00228"/>
    </source>
</evidence>
<dbReference type="SUPFAM" id="SSF50494">
    <property type="entry name" value="Trypsin-like serine proteases"/>
    <property type="match status" value="1"/>
</dbReference>
<dbReference type="SMART" id="SM00228">
    <property type="entry name" value="PDZ"/>
    <property type="match status" value="1"/>
</dbReference>
<keyword evidence="2" id="KW-0645">Protease</keyword>
<dbReference type="GO" id="GO:0004252">
    <property type="term" value="F:serine-type endopeptidase activity"/>
    <property type="evidence" value="ECO:0007669"/>
    <property type="project" value="InterPro"/>
</dbReference>
<keyword evidence="3" id="KW-0378">Hydrolase</keyword>
<dbReference type="PANTHER" id="PTHR43343:SF3">
    <property type="entry name" value="PROTEASE DO-LIKE 8, CHLOROPLASTIC"/>
    <property type="match status" value="1"/>
</dbReference>
<dbReference type="PANTHER" id="PTHR43343">
    <property type="entry name" value="PEPTIDASE S12"/>
    <property type="match status" value="1"/>
</dbReference>
<dbReference type="InterPro" id="IPR001478">
    <property type="entry name" value="PDZ"/>
</dbReference>
<dbReference type="Gene3D" id="2.30.42.10">
    <property type="match status" value="1"/>
</dbReference>
<dbReference type="SUPFAM" id="SSF50156">
    <property type="entry name" value="PDZ domain-like"/>
    <property type="match status" value="1"/>
</dbReference>
<accession>A0A2U3JW95</accession>
<reference evidence="6" key="1">
    <citation type="submission" date="2018-02" db="EMBL/GenBank/DDBJ databases">
        <authorList>
            <person name="Hausmann B."/>
        </authorList>
    </citation>
    <scope>NUCLEOTIDE SEQUENCE [LARGE SCALE GENOMIC DNA]</scope>
    <source>
        <strain evidence="6">Peat soil MAG SbA1</strain>
    </source>
</reference>
<dbReference type="GO" id="GO:0006508">
    <property type="term" value="P:proteolysis"/>
    <property type="evidence" value="ECO:0007669"/>
    <property type="project" value="UniProtKB-KW"/>
</dbReference>
<evidence type="ECO:0000313" key="6">
    <source>
        <dbReference type="Proteomes" id="UP000238701"/>
    </source>
</evidence>
<feature type="domain" description="PDZ" evidence="4">
    <location>
        <begin position="284"/>
        <end position="366"/>
    </location>
</feature>
<comment type="similarity">
    <text evidence="1">Belongs to the peptidase S1C family.</text>
</comment>
<dbReference type="AlphaFoldDB" id="A0A2U3JW95"/>
<dbReference type="InterPro" id="IPR036034">
    <property type="entry name" value="PDZ_sf"/>
</dbReference>
<dbReference type="EMBL" id="OMOD01000002">
    <property type="protein sequence ID" value="SPF31684.1"/>
    <property type="molecule type" value="Genomic_DNA"/>
</dbReference>
<dbReference type="InterPro" id="IPR009003">
    <property type="entry name" value="Peptidase_S1_PA"/>
</dbReference>
<dbReference type="Pfam" id="PF13365">
    <property type="entry name" value="Trypsin_2"/>
    <property type="match status" value="1"/>
</dbReference>
<organism evidence="5 6">
    <name type="scientific">Candidatus Sulfotelmatobacter kueseliae</name>
    <dbReference type="NCBI Taxonomy" id="2042962"/>
    <lineage>
        <taxon>Bacteria</taxon>
        <taxon>Pseudomonadati</taxon>
        <taxon>Acidobacteriota</taxon>
        <taxon>Terriglobia</taxon>
        <taxon>Terriglobales</taxon>
        <taxon>Candidatus Korobacteraceae</taxon>
        <taxon>Candidatus Sulfotelmatobacter</taxon>
    </lineage>
</organism>
<dbReference type="InterPro" id="IPR051201">
    <property type="entry name" value="Chloro_Bact_Ser_Proteases"/>
</dbReference>
<evidence type="ECO:0000256" key="3">
    <source>
        <dbReference type="ARBA" id="ARBA00022801"/>
    </source>
</evidence>
<dbReference type="PRINTS" id="PR00834">
    <property type="entry name" value="PROTEASES2C"/>
</dbReference>
<name>A0A2U3JW95_9BACT</name>
<proteinExistence type="inferred from homology"/>
<dbReference type="Proteomes" id="UP000238701">
    <property type="component" value="Unassembled WGS sequence"/>
</dbReference>
<dbReference type="Pfam" id="PF13180">
    <property type="entry name" value="PDZ_2"/>
    <property type="match status" value="1"/>
</dbReference>
<dbReference type="CDD" id="cd06779">
    <property type="entry name" value="cpPDZ_Deg_HtrA-like"/>
    <property type="match status" value="1"/>
</dbReference>
<dbReference type="InterPro" id="IPR043504">
    <property type="entry name" value="Peptidase_S1_PA_chymotrypsin"/>
</dbReference>
<evidence type="ECO:0000256" key="1">
    <source>
        <dbReference type="ARBA" id="ARBA00010541"/>
    </source>
</evidence>